<evidence type="ECO:0000256" key="5">
    <source>
        <dbReference type="SAM" id="Phobius"/>
    </source>
</evidence>
<keyword evidence="6" id="KW-0732">Signal</keyword>
<evidence type="ECO:0000256" key="2">
    <source>
        <dbReference type="ARBA" id="ARBA00022692"/>
    </source>
</evidence>
<name>A0A8H5FUV3_9AGAR</name>
<evidence type="ECO:0000256" key="6">
    <source>
        <dbReference type="SAM" id="SignalP"/>
    </source>
</evidence>
<evidence type="ECO:0000256" key="3">
    <source>
        <dbReference type="ARBA" id="ARBA00022989"/>
    </source>
</evidence>
<evidence type="ECO:0000256" key="1">
    <source>
        <dbReference type="ARBA" id="ARBA00004141"/>
    </source>
</evidence>
<dbReference type="SUPFAM" id="SSF144083">
    <property type="entry name" value="Magnesium transport protein CorA, transmembrane region"/>
    <property type="match status" value="1"/>
</dbReference>
<keyword evidence="4 5" id="KW-0472">Membrane</keyword>
<evidence type="ECO:0000313" key="7">
    <source>
        <dbReference type="EMBL" id="KAF5350620.1"/>
    </source>
</evidence>
<feature type="signal peptide" evidence="6">
    <location>
        <begin position="1"/>
        <end position="19"/>
    </location>
</feature>
<comment type="caution">
    <text evidence="7">The sequence shown here is derived from an EMBL/GenBank/DDBJ whole genome shotgun (WGS) entry which is preliminary data.</text>
</comment>
<proteinExistence type="predicted"/>
<dbReference type="Pfam" id="PF01544">
    <property type="entry name" value="CorA"/>
    <property type="match status" value="1"/>
</dbReference>
<keyword evidence="8" id="KW-1185">Reference proteome</keyword>
<keyword evidence="3 5" id="KW-1133">Transmembrane helix</keyword>
<dbReference type="AlphaFoldDB" id="A0A8H5FUV3"/>
<organism evidence="7 8">
    <name type="scientific">Leucocoprinus leucothites</name>
    <dbReference type="NCBI Taxonomy" id="201217"/>
    <lineage>
        <taxon>Eukaryota</taxon>
        <taxon>Fungi</taxon>
        <taxon>Dikarya</taxon>
        <taxon>Basidiomycota</taxon>
        <taxon>Agaricomycotina</taxon>
        <taxon>Agaricomycetes</taxon>
        <taxon>Agaricomycetidae</taxon>
        <taxon>Agaricales</taxon>
        <taxon>Agaricineae</taxon>
        <taxon>Agaricaceae</taxon>
        <taxon>Leucocoprinus</taxon>
    </lineage>
</organism>
<dbReference type="InterPro" id="IPR045863">
    <property type="entry name" value="CorA_TM1_TM2"/>
</dbReference>
<accession>A0A8H5FUV3</accession>
<dbReference type="OrthoDB" id="3231000at2759"/>
<evidence type="ECO:0000313" key="8">
    <source>
        <dbReference type="Proteomes" id="UP000559027"/>
    </source>
</evidence>
<comment type="subcellular location">
    <subcellularLocation>
        <location evidence="1">Membrane</location>
        <topology evidence="1">Multi-pass membrane protein</topology>
    </subcellularLocation>
</comment>
<reference evidence="7 8" key="1">
    <citation type="journal article" date="2020" name="ISME J.">
        <title>Uncovering the hidden diversity of litter-decomposition mechanisms in mushroom-forming fungi.</title>
        <authorList>
            <person name="Floudas D."/>
            <person name="Bentzer J."/>
            <person name="Ahren D."/>
            <person name="Johansson T."/>
            <person name="Persson P."/>
            <person name="Tunlid A."/>
        </authorList>
    </citation>
    <scope>NUCLEOTIDE SEQUENCE [LARGE SCALE GENOMIC DNA]</scope>
    <source>
        <strain evidence="7 8">CBS 146.42</strain>
    </source>
</reference>
<keyword evidence="2 5" id="KW-0812">Transmembrane</keyword>
<dbReference type="Proteomes" id="UP000559027">
    <property type="component" value="Unassembled WGS sequence"/>
</dbReference>
<protein>
    <submittedName>
        <fullName evidence="7">Uncharacterized protein</fullName>
    </submittedName>
</protein>
<gene>
    <name evidence="7" type="ORF">D9756_008755</name>
</gene>
<sequence>MKQIAYLTMVFLPSSFVAAVFGMNVKEIDPSTKETLPRYVGVALGLTLITIWIIIAFQSQYLLPEGYSFLRRLGWPILLPLQRLGFMETKHGNDKAAKSQSTS</sequence>
<evidence type="ECO:0000256" key="4">
    <source>
        <dbReference type="ARBA" id="ARBA00023136"/>
    </source>
</evidence>
<feature type="chain" id="PRO_5034183387" evidence="6">
    <location>
        <begin position="20"/>
        <end position="103"/>
    </location>
</feature>
<dbReference type="EMBL" id="JAACJO010000014">
    <property type="protein sequence ID" value="KAF5350620.1"/>
    <property type="molecule type" value="Genomic_DNA"/>
</dbReference>
<dbReference type="GO" id="GO:0016020">
    <property type="term" value="C:membrane"/>
    <property type="evidence" value="ECO:0007669"/>
    <property type="project" value="UniProtKB-SubCell"/>
</dbReference>
<dbReference type="GO" id="GO:0046873">
    <property type="term" value="F:metal ion transmembrane transporter activity"/>
    <property type="evidence" value="ECO:0007669"/>
    <property type="project" value="InterPro"/>
</dbReference>
<feature type="transmembrane region" description="Helical" evidence="5">
    <location>
        <begin position="42"/>
        <end position="63"/>
    </location>
</feature>
<dbReference type="InterPro" id="IPR002523">
    <property type="entry name" value="MgTranspt_CorA/ZnTranspt_ZntB"/>
</dbReference>
<dbReference type="Gene3D" id="1.20.58.340">
    <property type="entry name" value="Magnesium transport protein CorA, transmembrane region"/>
    <property type="match status" value="1"/>
</dbReference>